<dbReference type="InterPro" id="IPR026444">
    <property type="entry name" value="Secre_tail"/>
</dbReference>
<keyword evidence="1" id="KW-0732">Signal</keyword>
<sequence>MNIRKTISFLQFTWFMLISGISFAQLEPITDIEIPCQKVLQIDGNKALGVNFAENKYVDIVLFDINTGEVIETVEGVIYTYAEYNDVWYFYIRYASSSAGTWVMAYSSGELTLLSTYMNPSYDMWVMPGLNGVVGSTYSGIALFTEGAIQPELNLGERVLNIIPQESGFIAITSHTVNSIDLDFNLVSSYSFPDEWESFDGAYLNGDFLLTNSVPFGFPDRSLATYREDIESLTPITNANGEEIIVPSFLLPVGEIEGQFLLAGNGHYANDNNRIVNPTGSGLINPNLGVFTDFSNNLEIYTLRLQPILKQTGNGPLLFGRMGYEGIEPYRISSSGVEVLKDIYPGFGNSMNFDGFPNIGVYLPLEDLSPLDIISKNGILYFSAISPGLGHQIWRSDGTAEGTFAITNITPEKKGIKEAFFSEQEDDIMVSIKYSNDQVYLYKLDENSQPVTDTLPNEKNWEVTYTKNPIVFSGVRTISLNHPEVMLADDGSMVFVLERMDVWVDYFSINHKWVLRGRHIPGFYFNTAIQYLNSDGSLSATGIVRASELERRIIGRRASDGHVFLVVSHLTGSLSNSDIFVNNTELIGNIKGHYLIELDNFGHLVQSKLLPTGGKDLMDMSQIKIEAGGIYMLGQARTGFSMDACPPIYVDPGHNVRTILFKYDFNLEPVWIKPLQTDQFLFGPGLNTLDIDDTRVYVSSGGSGYNVSSTCSYLEWNYRLAGLDKSNGDIVWEQTCIADDVMRITTIRSLDKDQLWLGGYTRGNMSVGEKSLSIRPNYVDCGENGFMLCLSKSAGSVLYLRNNDASRLKFVQDFDFKDDLLYSLSLVYEEDYFPRPIYGGDGRWSLQIDRMNRSGNLIDSLRWLTTLSRFDYDEKLSENKFGMKLHPDGGVIITGQQMWNGSIDGLTTMPVESVGMNTWLISRRDDLSFSKALSGSSEEDGIMVYPNPVSGSSISFAFRESDIGKYQNVFIYNSEGRLIFTKPLYSEFSDHIIELNGVMANGIYLLKLDGTGGEETVKFMMLR</sequence>
<dbReference type="Proteomes" id="UP000486602">
    <property type="component" value="Unassembled WGS sequence"/>
</dbReference>
<dbReference type="EMBL" id="JAAGVY010000023">
    <property type="protein sequence ID" value="NEN24305.1"/>
    <property type="molecule type" value="Genomic_DNA"/>
</dbReference>
<keyword evidence="3" id="KW-1185">Reference proteome</keyword>
<name>A0A7K3WUG5_9FLAO</name>
<gene>
    <name evidence="2" type="ORF">G3O08_12400</name>
</gene>
<evidence type="ECO:0000313" key="3">
    <source>
        <dbReference type="Proteomes" id="UP000486602"/>
    </source>
</evidence>
<dbReference type="NCBIfam" id="TIGR04183">
    <property type="entry name" value="Por_Secre_tail"/>
    <property type="match status" value="1"/>
</dbReference>
<proteinExistence type="predicted"/>
<protein>
    <submittedName>
        <fullName evidence="2">T9SS type A sorting domain-containing protein</fullName>
    </submittedName>
</protein>
<evidence type="ECO:0000256" key="1">
    <source>
        <dbReference type="ARBA" id="ARBA00022729"/>
    </source>
</evidence>
<dbReference type="RefSeq" id="WP_163285698.1">
    <property type="nucleotide sequence ID" value="NZ_JAAGVY010000023.1"/>
</dbReference>
<accession>A0A7K3WUG5</accession>
<organism evidence="2 3">
    <name type="scientific">Cryomorpha ignava</name>
    <dbReference type="NCBI Taxonomy" id="101383"/>
    <lineage>
        <taxon>Bacteria</taxon>
        <taxon>Pseudomonadati</taxon>
        <taxon>Bacteroidota</taxon>
        <taxon>Flavobacteriia</taxon>
        <taxon>Flavobacteriales</taxon>
        <taxon>Cryomorphaceae</taxon>
        <taxon>Cryomorpha</taxon>
    </lineage>
</organism>
<comment type="caution">
    <text evidence="2">The sequence shown here is derived from an EMBL/GenBank/DDBJ whole genome shotgun (WGS) entry which is preliminary data.</text>
</comment>
<reference evidence="2 3" key="1">
    <citation type="submission" date="2020-02" db="EMBL/GenBank/DDBJ databases">
        <title>Out from the shadows clarifying the taxonomy of the family Cryomorphaceae and related taxa by utilizing the GTDB taxonomic framework.</title>
        <authorList>
            <person name="Bowman J.P."/>
        </authorList>
    </citation>
    <scope>NUCLEOTIDE SEQUENCE [LARGE SCALE GENOMIC DNA]</scope>
    <source>
        <strain evidence="2 3">QSSC 1-22</strain>
    </source>
</reference>
<evidence type="ECO:0000313" key="2">
    <source>
        <dbReference type="EMBL" id="NEN24305.1"/>
    </source>
</evidence>
<dbReference type="AlphaFoldDB" id="A0A7K3WUG5"/>